<name>A0A2H3JTM7_WOLCO</name>
<sequence length="88" mass="9423">MSPYFGTIFCIICVIFTSWAAVCMSYCRAAALAPAPGPGSSRAPRVLAVGVSVYCTPQPYSSLSPRVPFATCRYTIHVHQMIAPTAVH</sequence>
<evidence type="ECO:0000313" key="2">
    <source>
        <dbReference type="EMBL" id="PCH43313.1"/>
    </source>
</evidence>
<dbReference type="Proteomes" id="UP000218811">
    <property type="component" value="Unassembled WGS sequence"/>
</dbReference>
<gene>
    <name evidence="2" type="ORF">WOLCODRAFT_138295</name>
</gene>
<evidence type="ECO:0008006" key="4">
    <source>
        <dbReference type="Google" id="ProtNLM"/>
    </source>
</evidence>
<feature type="chain" id="PRO_5013642041" description="Secreted protein" evidence="1">
    <location>
        <begin position="21"/>
        <end position="88"/>
    </location>
</feature>
<evidence type="ECO:0000256" key="1">
    <source>
        <dbReference type="SAM" id="SignalP"/>
    </source>
</evidence>
<feature type="signal peptide" evidence="1">
    <location>
        <begin position="1"/>
        <end position="20"/>
    </location>
</feature>
<proteinExistence type="predicted"/>
<dbReference type="AlphaFoldDB" id="A0A2H3JTM7"/>
<keyword evidence="1" id="KW-0732">Signal</keyword>
<accession>A0A2H3JTM7</accession>
<evidence type="ECO:0000313" key="3">
    <source>
        <dbReference type="Proteomes" id="UP000218811"/>
    </source>
</evidence>
<dbReference type="EMBL" id="KB468135">
    <property type="protein sequence ID" value="PCH43313.1"/>
    <property type="molecule type" value="Genomic_DNA"/>
</dbReference>
<protein>
    <recommendedName>
        <fullName evidence="4">Secreted protein</fullName>
    </recommendedName>
</protein>
<keyword evidence="3" id="KW-1185">Reference proteome</keyword>
<reference evidence="2 3" key="1">
    <citation type="journal article" date="2012" name="Science">
        <title>The Paleozoic origin of enzymatic lignin decomposition reconstructed from 31 fungal genomes.</title>
        <authorList>
            <person name="Floudas D."/>
            <person name="Binder M."/>
            <person name="Riley R."/>
            <person name="Barry K."/>
            <person name="Blanchette R.A."/>
            <person name="Henrissat B."/>
            <person name="Martinez A.T."/>
            <person name="Otillar R."/>
            <person name="Spatafora J.W."/>
            <person name="Yadav J.S."/>
            <person name="Aerts A."/>
            <person name="Benoit I."/>
            <person name="Boyd A."/>
            <person name="Carlson A."/>
            <person name="Copeland A."/>
            <person name="Coutinho P.M."/>
            <person name="de Vries R.P."/>
            <person name="Ferreira P."/>
            <person name="Findley K."/>
            <person name="Foster B."/>
            <person name="Gaskell J."/>
            <person name="Glotzer D."/>
            <person name="Gorecki P."/>
            <person name="Heitman J."/>
            <person name="Hesse C."/>
            <person name="Hori C."/>
            <person name="Igarashi K."/>
            <person name="Jurgens J.A."/>
            <person name="Kallen N."/>
            <person name="Kersten P."/>
            <person name="Kohler A."/>
            <person name="Kuees U."/>
            <person name="Kumar T.K.A."/>
            <person name="Kuo A."/>
            <person name="LaButti K."/>
            <person name="Larrondo L.F."/>
            <person name="Lindquist E."/>
            <person name="Ling A."/>
            <person name="Lombard V."/>
            <person name="Lucas S."/>
            <person name="Lundell T."/>
            <person name="Martin R."/>
            <person name="McLaughlin D.J."/>
            <person name="Morgenstern I."/>
            <person name="Morin E."/>
            <person name="Murat C."/>
            <person name="Nagy L.G."/>
            <person name="Nolan M."/>
            <person name="Ohm R.A."/>
            <person name="Patyshakuliyeva A."/>
            <person name="Rokas A."/>
            <person name="Ruiz-Duenas F.J."/>
            <person name="Sabat G."/>
            <person name="Salamov A."/>
            <person name="Samejima M."/>
            <person name="Schmutz J."/>
            <person name="Slot J.C."/>
            <person name="St John F."/>
            <person name="Stenlid J."/>
            <person name="Sun H."/>
            <person name="Sun S."/>
            <person name="Syed K."/>
            <person name="Tsang A."/>
            <person name="Wiebenga A."/>
            <person name="Young D."/>
            <person name="Pisabarro A."/>
            <person name="Eastwood D.C."/>
            <person name="Martin F."/>
            <person name="Cullen D."/>
            <person name="Grigoriev I.V."/>
            <person name="Hibbett D.S."/>
        </authorList>
    </citation>
    <scope>NUCLEOTIDE SEQUENCE [LARGE SCALE GENOMIC DNA]</scope>
    <source>
        <strain evidence="2 3">MD-104</strain>
    </source>
</reference>
<organism evidence="2 3">
    <name type="scientific">Wolfiporia cocos (strain MD-104)</name>
    <name type="common">Brown rot fungus</name>
    <dbReference type="NCBI Taxonomy" id="742152"/>
    <lineage>
        <taxon>Eukaryota</taxon>
        <taxon>Fungi</taxon>
        <taxon>Dikarya</taxon>
        <taxon>Basidiomycota</taxon>
        <taxon>Agaricomycotina</taxon>
        <taxon>Agaricomycetes</taxon>
        <taxon>Polyporales</taxon>
        <taxon>Phaeolaceae</taxon>
        <taxon>Wolfiporia</taxon>
    </lineage>
</organism>